<comment type="similarity">
    <text evidence="2 7">Belongs to the ArgR family.</text>
</comment>
<comment type="pathway">
    <text evidence="7">Amino-acid biosynthesis; L-arginine biosynthesis [regulation].</text>
</comment>
<keyword evidence="7" id="KW-0055">Arginine biosynthesis</keyword>
<dbReference type="InterPro" id="IPR036251">
    <property type="entry name" value="Arg_repress_C_sf"/>
</dbReference>
<dbReference type="PANTHER" id="PTHR34471:SF1">
    <property type="entry name" value="ARGININE REPRESSOR"/>
    <property type="match status" value="1"/>
</dbReference>
<dbReference type="UniPathway" id="UPA00068"/>
<protein>
    <recommendedName>
        <fullName evidence="7">Arginine repressor</fullName>
    </recommendedName>
</protein>
<keyword evidence="7" id="KW-0028">Amino-acid biosynthesis</keyword>
<dbReference type="GO" id="GO:0006526">
    <property type="term" value="P:L-arginine biosynthetic process"/>
    <property type="evidence" value="ECO:0007669"/>
    <property type="project" value="UniProtKB-UniPathway"/>
</dbReference>
<evidence type="ECO:0000256" key="1">
    <source>
        <dbReference type="ARBA" id="ARBA00004496"/>
    </source>
</evidence>
<keyword evidence="7" id="KW-0678">Repressor</keyword>
<feature type="domain" description="Arginine repressor C-terminal" evidence="9">
    <location>
        <begin position="83"/>
        <end position="149"/>
    </location>
</feature>
<feature type="domain" description="Arginine repressor DNA-binding" evidence="8">
    <location>
        <begin position="1"/>
        <end position="63"/>
    </location>
</feature>
<dbReference type="GO" id="GO:0034618">
    <property type="term" value="F:arginine binding"/>
    <property type="evidence" value="ECO:0007669"/>
    <property type="project" value="InterPro"/>
</dbReference>
<dbReference type="Pfam" id="PF01316">
    <property type="entry name" value="Arg_repressor"/>
    <property type="match status" value="1"/>
</dbReference>
<dbReference type="Pfam" id="PF02863">
    <property type="entry name" value="Arg_repressor_C"/>
    <property type="match status" value="1"/>
</dbReference>
<dbReference type="GO" id="GO:0005737">
    <property type="term" value="C:cytoplasm"/>
    <property type="evidence" value="ECO:0007669"/>
    <property type="project" value="UniProtKB-SubCell"/>
</dbReference>
<evidence type="ECO:0000256" key="3">
    <source>
        <dbReference type="ARBA" id="ARBA00022490"/>
    </source>
</evidence>
<evidence type="ECO:0000259" key="8">
    <source>
        <dbReference type="Pfam" id="PF01316"/>
    </source>
</evidence>
<dbReference type="GO" id="GO:0051259">
    <property type="term" value="P:protein complex oligomerization"/>
    <property type="evidence" value="ECO:0007669"/>
    <property type="project" value="InterPro"/>
</dbReference>
<dbReference type="PRINTS" id="PR01467">
    <property type="entry name" value="ARGREPRESSOR"/>
</dbReference>
<evidence type="ECO:0000256" key="2">
    <source>
        <dbReference type="ARBA" id="ARBA00008316"/>
    </source>
</evidence>
<name>A0A1M5T6W4_9BACI</name>
<dbReference type="Proteomes" id="UP000184079">
    <property type="component" value="Unassembled WGS sequence"/>
</dbReference>
<dbReference type="GO" id="GO:0003677">
    <property type="term" value="F:DNA binding"/>
    <property type="evidence" value="ECO:0007669"/>
    <property type="project" value="UniProtKB-KW"/>
</dbReference>
<evidence type="ECO:0000313" key="10">
    <source>
        <dbReference type="EMBL" id="SHH46452.1"/>
    </source>
</evidence>
<dbReference type="Gene3D" id="3.30.1360.40">
    <property type="match status" value="1"/>
</dbReference>
<keyword evidence="3 7" id="KW-0963">Cytoplasm</keyword>
<dbReference type="RefSeq" id="WP_073008323.1">
    <property type="nucleotide sequence ID" value="NZ_FQXD01000007.1"/>
</dbReference>
<evidence type="ECO:0000259" key="9">
    <source>
        <dbReference type="Pfam" id="PF02863"/>
    </source>
</evidence>
<evidence type="ECO:0000313" key="11">
    <source>
        <dbReference type="Proteomes" id="UP000184079"/>
    </source>
</evidence>
<dbReference type="Gene3D" id="1.10.10.10">
    <property type="entry name" value="Winged helix-like DNA-binding domain superfamily/Winged helix DNA-binding domain"/>
    <property type="match status" value="1"/>
</dbReference>
<evidence type="ECO:0000256" key="4">
    <source>
        <dbReference type="ARBA" id="ARBA00023015"/>
    </source>
</evidence>
<dbReference type="PANTHER" id="PTHR34471">
    <property type="entry name" value="ARGININE REPRESSOR"/>
    <property type="match status" value="1"/>
</dbReference>
<keyword evidence="5 7" id="KW-0238">DNA-binding</keyword>
<gene>
    <name evidence="7" type="primary">argR</name>
    <name evidence="10" type="ORF">SAMN05421807_107136</name>
</gene>
<dbReference type="SUPFAM" id="SSF55252">
    <property type="entry name" value="C-terminal domain of arginine repressor"/>
    <property type="match status" value="1"/>
</dbReference>
<keyword evidence="4 7" id="KW-0805">Transcription regulation</keyword>
<keyword evidence="6 7" id="KW-0804">Transcription</keyword>
<dbReference type="InterPro" id="IPR036388">
    <property type="entry name" value="WH-like_DNA-bd_sf"/>
</dbReference>
<dbReference type="InterPro" id="IPR001669">
    <property type="entry name" value="Arg_repress"/>
</dbReference>
<keyword evidence="11" id="KW-1185">Reference proteome</keyword>
<dbReference type="SUPFAM" id="SSF46785">
    <property type="entry name" value="Winged helix' DNA-binding domain"/>
    <property type="match status" value="1"/>
</dbReference>
<evidence type="ECO:0000256" key="6">
    <source>
        <dbReference type="ARBA" id="ARBA00023163"/>
    </source>
</evidence>
<comment type="function">
    <text evidence="7">Regulates arginine biosynthesis genes.</text>
</comment>
<evidence type="ECO:0000256" key="5">
    <source>
        <dbReference type="ARBA" id="ARBA00023125"/>
    </source>
</evidence>
<evidence type="ECO:0000256" key="7">
    <source>
        <dbReference type="HAMAP-Rule" id="MF_00173"/>
    </source>
</evidence>
<dbReference type="GO" id="GO:1900079">
    <property type="term" value="P:regulation of arginine biosynthetic process"/>
    <property type="evidence" value="ECO:0007669"/>
    <property type="project" value="UniProtKB-UniRule"/>
</dbReference>
<dbReference type="GO" id="GO:0003700">
    <property type="term" value="F:DNA-binding transcription factor activity"/>
    <property type="evidence" value="ECO:0007669"/>
    <property type="project" value="UniProtKB-UniRule"/>
</dbReference>
<dbReference type="InterPro" id="IPR020900">
    <property type="entry name" value="Arg_repress_DNA-bd"/>
</dbReference>
<comment type="subcellular location">
    <subcellularLocation>
        <location evidence="1 7">Cytoplasm</location>
    </subcellularLocation>
</comment>
<dbReference type="InterPro" id="IPR020899">
    <property type="entry name" value="Arg_repress_C"/>
</dbReference>
<reference evidence="11" key="1">
    <citation type="submission" date="2016-11" db="EMBL/GenBank/DDBJ databases">
        <authorList>
            <person name="Varghese N."/>
            <person name="Submissions S."/>
        </authorList>
    </citation>
    <scope>NUCLEOTIDE SEQUENCE [LARGE SCALE GENOMIC DNA]</scope>
    <source>
        <strain evidence="11">CGMCC 1.6496</strain>
    </source>
</reference>
<organism evidence="10 11">
    <name type="scientific">Virgibacillus chiguensis</name>
    <dbReference type="NCBI Taxonomy" id="411959"/>
    <lineage>
        <taxon>Bacteria</taxon>
        <taxon>Bacillati</taxon>
        <taxon>Bacillota</taxon>
        <taxon>Bacilli</taxon>
        <taxon>Bacillales</taxon>
        <taxon>Bacillaceae</taxon>
        <taxon>Virgibacillus</taxon>
    </lineage>
</organism>
<dbReference type="EMBL" id="FQXD01000007">
    <property type="protein sequence ID" value="SHH46452.1"/>
    <property type="molecule type" value="Genomic_DNA"/>
</dbReference>
<proteinExistence type="inferred from homology"/>
<dbReference type="InterPro" id="IPR036390">
    <property type="entry name" value="WH_DNA-bd_sf"/>
</dbReference>
<dbReference type="HAMAP" id="MF_00173">
    <property type="entry name" value="Arg_repressor"/>
    <property type="match status" value="1"/>
</dbReference>
<sequence>MNKQKRQRKIRELIMTNEIGTQAELRKRLSDAGYHVAKSTLSKDLKEMEIGKKRFPNGDNVYGFFEKFNKYTNHPIKKMQELFSDTILSVHVSGNFVIVKSEPGNAKAIGYFIECLHWKEIAGIISGDDNCLLLCRTKMEANNIEYRFNSINFLTTTNLKEF</sequence>
<accession>A0A1M5T6W4</accession>
<dbReference type="AlphaFoldDB" id="A0A1M5T6W4"/>